<dbReference type="Proteomes" id="UP000018144">
    <property type="component" value="Unassembled WGS sequence"/>
</dbReference>
<reference evidence="1 2" key="1">
    <citation type="journal article" date="2013" name="PLoS Genet.">
        <title>The genome and development-dependent transcriptomes of Pyronema confluens: a window into fungal evolution.</title>
        <authorList>
            <person name="Traeger S."/>
            <person name="Altegoer F."/>
            <person name="Freitag M."/>
            <person name="Gabaldon T."/>
            <person name="Kempken F."/>
            <person name="Kumar A."/>
            <person name="Marcet-Houben M."/>
            <person name="Poggeler S."/>
            <person name="Stajich J.E."/>
            <person name="Nowrousian M."/>
        </authorList>
    </citation>
    <scope>NUCLEOTIDE SEQUENCE [LARGE SCALE GENOMIC DNA]</scope>
    <source>
        <strain evidence="2">CBS 100304</strain>
        <tissue evidence="1">Vegetative mycelium</tissue>
    </source>
</reference>
<evidence type="ECO:0000313" key="1">
    <source>
        <dbReference type="EMBL" id="CCX30370.1"/>
    </source>
</evidence>
<dbReference type="EMBL" id="HF935439">
    <property type="protein sequence ID" value="CCX30370.1"/>
    <property type="molecule type" value="Genomic_DNA"/>
</dbReference>
<gene>
    <name evidence="1" type="ORF">PCON_08567</name>
</gene>
<protein>
    <submittedName>
        <fullName evidence="1">Uncharacterized protein</fullName>
    </submittedName>
</protein>
<organism evidence="1 2">
    <name type="scientific">Pyronema omphalodes (strain CBS 100304)</name>
    <name type="common">Pyronema confluens</name>
    <dbReference type="NCBI Taxonomy" id="1076935"/>
    <lineage>
        <taxon>Eukaryota</taxon>
        <taxon>Fungi</taxon>
        <taxon>Dikarya</taxon>
        <taxon>Ascomycota</taxon>
        <taxon>Pezizomycotina</taxon>
        <taxon>Pezizomycetes</taxon>
        <taxon>Pezizales</taxon>
        <taxon>Pyronemataceae</taxon>
        <taxon>Pyronema</taxon>
    </lineage>
</organism>
<sequence length="37" mass="4370">MFFYCMERKMSQLFPKCTTSVFSALVKHFKGFSILES</sequence>
<name>U4LM11_PYROM</name>
<dbReference type="AlphaFoldDB" id="U4LM11"/>
<evidence type="ECO:0000313" key="2">
    <source>
        <dbReference type="Proteomes" id="UP000018144"/>
    </source>
</evidence>
<keyword evidence="2" id="KW-1185">Reference proteome</keyword>
<proteinExistence type="predicted"/>
<accession>U4LM11</accession>